<accession>A0A934VEB2</accession>
<reference evidence="2" key="1">
    <citation type="submission" date="2021-01" db="EMBL/GenBank/DDBJ databases">
        <title>Modified the classification status of verrucomicrobia.</title>
        <authorList>
            <person name="Feng X."/>
        </authorList>
    </citation>
    <scope>NUCLEOTIDE SEQUENCE</scope>
    <source>
        <strain evidence="2">KCTC 22201</strain>
    </source>
</reference>
<dbReference type="EMBL" id="JAENII010000002">
    <property type="protein sequence ID" value="MBK1825871.1"/>
    <property type="molecule type" value="Genomic_DNA"/>
</dbReference>
<sequence>MTQSHGTLPAIWRHDPDENQPPTSMKASNSSMNPLFAVGMTCLLALNTFSKEADTGILQPYTGPSIRGTDPTTLEGKVMTGYQGWFNCEGDGADLGWTHWAKNRRQPFAPDNIGVDMWPDVSEFADDELYETGFLDDRGTPATVFSSYDRRTVLRHFQWMQQYGIDGAFIQRFANGLNHADLRHHKDMVLSSAREGANRHGRTYSVMYDLSGIREGAVETVFSDWRMLRQRMEITDDPAYQHHEGKPLVTIWGVGFKDDAKRRPDLQAGERLIRKLKADGCSIMLGIPTGWRTRERDALTDDRLHEVLLLADILSPWSVGRFGNLKGVQRHAKNHWAPDIIWAKEHSITYMPVVFPGFSWHNQNKGELNAIPRLKGRFMWDQVLACREAGASMIYVAMFDEVDEGTAIFKCTDTPPTGNGARLLGMEGLPSDHYLRLAEKAGQLIRGEISPSKAIPE</sequence>
<dbReference type="RefSeq" id="WP_200275976.1">
    <property type="nucleotide sequence ID" value="NZ_JAENII010000002.1"/>
</dbReference>
<dbReference type="AlphaFoldDB" id="A0A934VEB2"/>
<dbReference type="Gene3D" id="3.20.20.80">
    <property type="entry name" value="Glycosidases"/>
    <property type="match status" value="1"/>
</dbReference>
<dbReference type="Proteomes" id="UP000658278">
    <property type="component" value="Unassembled WGS sequence"/>
</dbReference>
<evidence type="ECO:0000313" key="3">
    <source>
        <dbReference type="Proteomes" id="UP000658278"/>
    </source>
</evidence>
<organism evidence="2 3">
    <name type="scientific">Haloferula rosea</name>
    <dbReference type="NCBI Taxonomy" id="490093"/>
    <lineage>
        <taxon>Bacteria</taxon>
        <taxon>Pseudomonadati</taxon>
        <taxon>Verrucomicrobiota</taxon>
        <taxon>Verrucomicrobiia</taxon>
        <taxon>Verrucomicrobiales</taxon>
        <taxon>Verrucomicrobiaceae</taxon>
        <taxon>Haloferula</taxon>
    </lineage>
</organism>
<evidence type="ECO:0000256" key="1">
    <source>
        <dbReference type="SAM" id="MobiDB-lite"/>
    </source>
</evidence>
<dbReference type="CDD" id="cd11576">
    <property type="entry name" value="GH99_GH71_like_2"/>
    <property type="match status" value="1"/>
</dbReference>
<keyword evidence="3" id="KW-1185">Reference proteome</keyword>
<protein>
    <submittedName>
        <fullName evidence="2">Xylosidase/arabinosidase</fullName>
    </submittedName>
</protein>
<comment type="caution">
    <text evidence="2">The sequence shown here is derived from an EMBL/GenBank/DDBJ whole genome shotgun (WGS) entry which is preliminary data.</text>
</comment>
<proteinExistence type="predicted"/>
<gene>
    <name evidence="2" type="ORF">JIN81_02480</name>
</gene>
<evidence type="ECO:0000313" key="2">
    <source>
        <dbReference type="EMBL" id="MBK1825871.1"/>
    </source>
</evidence>
<feature type="region of interest" description="Disordered" evidence="1">
    <location>
        <begin position="1"/>
        <end position="28"/>
    </location>
</feature>
<name>A0A934VEB2_9BACT</name>